<protein>
    <recommendedName>
        <fullName evidence="2">BFN domain-containing protein</fullName>
    </recommendedName>
</protein>
<dbReference type="EMBL" id="CP001618">
    <property type="protein sequence ID" value="ACQ80353.1"/>
    <property type="molecule type" value="Genomic_DNA"/>
</dbReference>
<organism evidence="3 4">
    <name type="scientific">Beutenbergia cavernae (strain ATCC BAA-8 / DSM 12333 / CCUG 43141 / JCM 11478 / NBRC 16432 / NCIMB 13614 / HKI 0122)</name>
    <dbReference type="NCBI Taxonomy" id="471853"/>
    <lineage>
        <taxon>Bacteria</taxon>
        <taxon>Bacillati</taxon>
        <taxon>Actinomycetota</taxon>
        <taxon>Actinomycetes</taxon>
        <taxon>Micrococcales</taxon>
        <taxon>Beutenbergiaceae</taxon>
        <taxon>Beutenbergia</taxon>
    </lineage>
</organism>
<dbReference type="KEGG" id="bcv:Bcav_2100"/>
<dbReference type="STRING" id="471853.Bcav_2100"/>
<dbReference type="PANTHER" id="PTHR15160">
    <property type="entry name" value="VON HIPPEL-LINDAU PROTEIN"/>
    <property type="match status" value="1"/>
</dbReference>
<feature type="domain" description="BFN" evidence="2">
    <location>
        <begin position="1"/>
        <end position="126"/>
    </location>
</feature>
<dbReference type="GO" id="GO:0004518">
    <property type="term" value="F:nuclease activity"/>
    <property type="evidence" value="ECO:0007669"/>
    <property type="project" value="InterPro"/>
</dbReference>
<dbReference type="SUPFAM" id="SSF103256">
    <property type="entry name" value="Hypothetical protein TM0160"/>
    <property type="match status" value="1"/>
</dbReference>
<accession>C5C6E7</accession>
<dbReference type="Pfam" id="PF02577">
    <property type="entry name" value="BFN_dom"/>
    <property type="match status" value="1"/>
</dbReference>
<feature type="region of interest" description="Disordered" evidence="1">
    <location>
        <begin position="153"/>
        <end position="173"/>
    </location>
</feature>
<dbReference type="AlphaFoldDB" id="C5C6E7"/>
<dbReference type="InterPro" id="IPR036104">
    <property type="entry name" value="BFN_sf"/>
</dbReference>
<evidence type="ECO:0000313" key="3">
    <source>
        <dbReference type="EMBL" id="ACQ80353.1"/>
    </source>
</evidence>
<evidence type="ECO:0000256" key="1">
    <source>
        <dbReference type="SAM" id="MobiDB-lite"/>
    </source>
</evidence>
<name>C5C6E7_BEUC1</name>
<proteinExistence type="predicted"/>
<evidence type="ECO:0000313" key="4">
    <source>
        <dbReference type="Proteomes" id="UP000007962"/>
    </source>
</evidence>
<dbReference type="HOGENOM" id="CLU_096111_2_1_11"/>
<dbReference type="PROSITE" id="PS51658">
    <property type="entry name" value="BFN"/>
    <property type="match status" value="1"/>
</dbReference>
<sequence>MDVLGVRVRLPASEVVVLLAERGGQLVVPILIGPREGAAIASAQAGIVPPRPQTHDLLLDVVTILGSSLVEVRVVALREGTFYAELELAGGIVVDSRASDAIALALRAEVPIRCAPDVLATAGIELEEEDPDDADQQERATREIEEFRNFLDHVSAEDFGDSPGGNEGTQADR</sequence>
<gene>
    <name evidence="3" type="ordered locus">Bcav_2100</name>
</gene>
<reference evidence="3 4" key="1">
    <citation type="journal article" date="2009" name="Stand. Genomic Sci.">
        <title>Complete genome sequence of Beutenbergia cavernae type strain (HKI 0122).</title>
        <authorList>
            <person name="Land M."/>
            <person name="Pukall R."/>
            <person name="Abt B."/>
            <person name="Goker M."/>
            <person name="Rohde M."/>
            <person name="Glavina Del Rio T."/>
            <person name="Tice H."/>
            <person name="Copeland A."/>
            <person name="Cheng J.F."/>
            <person name="Lucas S."/>
            <person name="Chen F."/>
            <person name="Nolan M."/>
            <person name="Bruce D."/>
            <person name="Goodwin L."/>
            <person name="Pitluck S."/>
            <person name="Ivanova N."/>
            <person name="Mavromatis K."/>
            <person name="Ovchinnikova G."/>
            <person name="Pati A."/>
            <person name="Chen A."/>
            <person name="Palaniappan K."/>
            <person name="Hauser L."/>
            <person name="Chang Y.J."/>
            <person name="Jefferies C.C."/>
            <person name="Saunders E."/>
            <person name="Brettin T."/>
            <person name="Detter J.C."/>
            <person name="Han C."/>
            <person name="Chain P."/>
            <person name="Bristow J."/>
            <person name="Eisen J.A."/>
            <person name="Markowitz V."/>
            <person name="Hugenholtz P."/>
            <person name="Kyrpides N.C."/>
            <person name="Klenk H.P."/>
            <person name="Lapidus A."/>
        </authorList>
    </citation>
    <scope>NUCLEOTIDE SEQUENCE [LARGE SCALE GENOMIC DNA]</scope>
    <source>
        <strain evidence="4">ATCC BAA-8 / DSM 12333 / NBRC 16432</strain>
    </source>
</reference>
<dbReference type="Proteomes" id="UP000007962">
    <property type="component" value="Chromosome"/>
</dbReference>
<dbReference type="Gene3D" id="3.10.690.10">
    <property type="entry name" value="Bifunctional nuclease domain"/>
    <property type="match status" value="1"/>
</dbReference>
<dbReference type="PANTHER" id="PTHR15160:SF1">
    <property type="entry name" value="VON HIPPEL-LINDAU DISEASE TUMOR SUPPRESSOR"/>
    <property type="match status" value="1"/>
</dbReference>
<evidence type="ECO:0000259" key="2">
    <source>
        <dbReference type="PROSITE" id="PS51658"/>
    </source>
</evidence>
<dbReference type="eggNOG" id="COG1259">
    <property type="taxonomic scope" value="Bacteria"/>
</dbReference>
<dbReference type="InterPro" id="IPR003729">
    <property type="entry name" value="Bi_nuclease_dom"/>
</dbReference>
<keyword evidence="4" id="KW-1185">Reference proteome</keyword>